<proteinExistence type="predicted"/>
<organism evidence="3 4">
    <name type="scientific">Streptomyces chengmaiensis</name>
    <dbReference type="NCBI Taxonomy" id="3040919"/>
    <lineage>
        <taxon>Bacteria</taxon>
        <taxon>Bacillati</taxon>
        <taxon>Actinomycetota</taxon>
        <taxon>Actinomycetes</taxon>
        <taxon>Kitasatosporales</taxon>
        <taxon>Streptomycetaceae</taxon>
        <taxon>Streptomyces</taxon>
    </lineage>
</organism>
<evidence type="ECO:0000256" key="1">
    <source>
        <dbReference type="SAM" id="MobiDB-lite"/>
    </source>
</evidence>
<keyword evidence="4" id="KW-1185">Reference proteome</keyword>
<feature type="transmembrane region" description="Helical" evidence="2">
    <location>
        <begin position="162"/>
        <end position="180"/>
    </location>
</feature>
<protein>
    <submittedName>
        <fullName evidence="3">DUF2637 domain-containing protein</fullName>
    </submittedName>
</protein>
<dbReference type="Pfam" id="PF10935">
    <property type="entry name" value="DUF2637"/>
    <property type="match status" value="1"/>
</dbReference>
<feature type="transmembrane region" description="Helical" evidence="2">
    <location>
        <begin position="218"/>
        <end position="236"/>
    </location>
</feature>
<keyword evidence="2" id="KW-0812">Transmembrane</keyword>
<evidence type="ECO:0000256" key="2">
    <source>
        <dbReference type="SAM" id="Phobius"/>
    </source>
</evidence>
<reference evidence="3 4" key="1">
    <citation type="submission" date="2023-04" db="EMBL/GenBank/DDBJ databases">
        <title>Streptomyces chengmaiensis sp. nov. isolated from the stem of mangrove plant in Hainan.</title>
        <authorList>
            <person name="Huang X."/>
            <person name="Zhou S."/>
            <person name="Chu X."/>
            <person name="Xie Y."/>
            <person name="Lin Y."/>
        </authorList>
    </citation>
    <scope>NUCLEOTIDE SEQUENCE [LARGE SCALE GENOMIC DNA]</scope>
    <source>
        <strain evidence="3 4">HNM0663</strain>
    </source>
</reference>
<gene>
    <name evidence="3" type="ORF">QCN29_02845</name>
</gene>
<feature type="transmembrane region" description="Helical" evidence="2">
    <location>
        <begin position="192"/>
        <end position="212"/>
    </location>
</feature>
<dbReference type="Proteomes" id="UP001223144">
    <property type="component" value="Unassembled WGS sequence"/>
</dbReference>
<keyword evidence="2" id="KW-0472">Membrane</keyword>
<dbReference type="RefSeq" id="WP_279926026.1">
    <property type="nucleotide sequence ID" value="NZ_JARWBG010000002.1"/>
</dbReference>
<name>A0ABT6HGN4_9ACTN</name>
<comment type="caution">
    <text evidence="3">The sequence shown here is derived from an EMBL/GenBank/DDBJ whole genome shotgun (WGS) entry which is preliminary data.</text>
</comment>
<dbReference type="InterPro" id="IPR021235">
    <property type="entry name" value="DUF2637"/>
</dbReference>
<feature type="region of interest" description="Disordered" evidence="1">
    <location>
        <begin position="68"/>
        <end position="87"/>
    </location>
</feature>
<sequence>MNDERIDHHSGFHADHRGWYDMEGTGRHRRATEASHAPLVPPDPAWDPAEELAYLLQDAMAAERAPAERPACEETSVTAPPSGSPLGKLRDITAELPPLRVAPTSHRKLRERRRPSGVRTLSCLIAALVAVITSMVSVFGGMATYEPLRLAAVLTSQNSAVSWWPLLVYGPWLVAALSILRAALHRCRAVHSWAVVLLFSSAAVFLCVVQSHGTATDVAAAALPTCAALACFQQLVRQIRLTRPHHRTRPRHRSRLAASTAAFADTESVRVTTDRRSQPHVP</sequence>
<accession>A0ABT6HGN4</accession>
<evidence type="ECO:0000313" key="4">
    <source>
        <dbReference type="Proteomes" id="UP001223144"/>
    </source>
</evidence>
<evidence type="ECO:0000313" key="3">
    <source>
        <dbReference type="EMBL" id="MDH2387741.1"/>
    </source>
</evidence>
<feature type="transmembrane region" description="Helical" evidence="2">
    <location>
        <begin position="117"/>
        <end position="142"/>
    </location>
</feature>
<dbReference type="EMBL" id="JARWBG010000002">
    <property type="protein sequence ID" value="MDH2387741.1"/>
    <property type="molecule type" value="Genomic_DNA"/>
</dbReference>
<keyword evidence="2" id="KW-1133">Transmembrane helix</keyword>